<feature type="compositionally biased region" description="Basic residues" evidence="1">
    <location>
        <begin position="381"/>
        <end position="405"/>
    </location>
</feature>
<proteinExistence type="predicted"/>
<feature type="compositionally biased region" description="Basic residues" evidence="1">
    <location>
        <begin position="68"/>
        <end position="92"/>
    </location>
</feature>
<feature type="compositionally biased region" description="Basic residues" evidence="1">
    <location>
        <begin position="33"/>
        <end position="45"/>
    </location>
</feature>
<name>A0A6J4H064_9PSEU</name>
<feature type="compositionally biased region" description="Basic and acidic residues" evidence="1">
    <location>
        <begin position="236"/>
        <end position="246"/>
    </location>
</feature>
<gene>
    <name evidence="2" type="ORF">AVDCRST_MAG54-92</name>
</gene>
<feature type="region of interest" description="Disordered" evidence="1">
    <location>
        <begin position="1"/>
        <end position="249"/>
    </location>
</feature>
<feature type="compositionally biased region" description="Basic residues" evidence="1">
    <location>
        <begin position="134"/>
        <end position="149"/>
    </location>
</feature>
<evidence type="ECO:0000313" key="2">
    <source>
        <dbReference type="EMBL" id="CAA9210826.1"/>
    </source>
</evidence>
<sequence length="482" mass="55333">VDAGSGRAARTEVRRVGPQGGVDPAVVLGGGGHHGRRRGRPRGPRLRLGPQVPARHLHPAHQDDHRTGHLLHRDRRHRLDRQPRRRGRHRGARAGVLPADDAAGPRARADRGQHRPAGCGLPADPARPRDARRGAGRRRQRRRRGRRDRVHHEHAAARQLRRPVRRERDPARARAGHPRGRGDVDARAGAAQARGRRHRPLRQGHLRHDPPDHVPRAPRGVRRDRLHRRRPRRREPRQPRRADGHLLGHVRAVRGRDPRWGLRVLRVQHLQADPDDQGRDPHHRRHVLVGDGAAAPAGQARVGRGVALDGQHGAAHRVLVQPRRHVHLPDHGRAVHRPGRRAGPALGRPDRPRRADAADVQGRGGRLRRGPGHPRGLAAGVRRRLLHHRVDRHRHRDHRRHRPHHERGSRADQRHRQHRRRHGDLGVERRPRRRAFPGRARRSGPRPRRHRAGVRGRRRDRRGRRRPHHRRAHPRGRGLERL</sequence>
<protein>
    <submittedName>
        <fullName evidence="2">Na+/H+-dicarboxylate symporter</fullName>
    </submittedName>
</protein>
<reference evidence="2" key="1">
    <citation type="submission" date="2020-02" db="EMBL/GenBank/DDBJ databases">
        <authorList>
            <person name="Meier V. D."/>
        </authorList>
    </citation>
    <scope>NUCLEOTIDE SEQUENCE</scope>
    <source>
        <strain evidence="2">AVDCRST_MAG54</strain>
    </source>
</reference>
<feature type="compositionally biased region" description="Basic residues" evidence="1">
    <location>
        <begin position="194"/>
        <end position="205"/>
    </location>
</feature>
<feature type="compositionally biased region" description="Basic residues" evidence="1">
    <location>
        <begin position="219"/>
        <end position="235"/>
    </location>
</feature>
<accession>A0A6J4H064</accession>
<organism evidence="2">
    <name type="scientific">uncultured Actinomycetospora sp</name>
    <dbReference type="NCBI Taxonomy" id="1135996"/>
    <lineage>
        <taxon>Bacteria</taxon>
        <taxon>Bacillati</taxon>
        <taxon>Actinomycetota</taxon>
        <taxon>Actinomycetes</taxon>
        <taxon>Pseudonocardiales</taxon>
        <taxon>Pseudonocardiaceae</taxon>
        <taxon>Actinomycetospora</taxon>
        <taxon>environmental samples</taxon>
    </lineage>
</organism>
<dbReference type="AlphaFoldDB" id="A0A6J4H064"/>
<feature type="region of interest" description="Disordered" evidence="1">
    <location>
        <begin position="326"/>
        <end position="482"/>
    </location>
</feature>
<feature type="compositionally biased region" description="Basic and acidic residues" evidence="1">
    <location>
        <begin position="348"/>
        <end position="357"/>
    </location>
</feature>
<dbReference type="EMBL" id="CADCTH010000015">
    <property type="protein sequence ID" value="CAA9210826.1"/>
    <property type="molecule type" value="Genomic_DNA"/>
</dbReference>
<feature type="compositionally biased region" description="Basic and acidic residues" evidence="1">
    <location>
        <begin position="206"/>
        <end position="215"/>
    </location>
</feature>
<feature type="non-terminal residue" evidence="2">
    <location>
        <position position="482"/>
    </location>
</feature>
<feature type="non-terminal residue" evidence="2">
    <location>
        <position position="1"/>
    </location>
</feature>
<feature type="compositionally biased region" description="Basic residues" evidence="1">
    <location>
        <begin position="430"/>
        <end position="476"/>
    </location>
</feature>
<evidence type="ECO:0000256" key="1">
    <source>
        <dbReference type="SAM" id="MobiDB-lite"/>
    </source>
</evidence>